<dbReference type="GO" id="GO:0016020">
    <property type="term" value="C:membrane"/>
    <property type="evidence" value="ECO:0007669"/>
    <property type="project" value="UniProtKB-SubCell"/>
</dbReference>
<dbReference type="PRINTS" id="PR00258">
    <property type="entry name" value="SPERACTRCPTR"/>
</dbReference>
<dbReference type="InterPro" id="IPR036772">
    <property type="entry name" value="SRCR-like_dom_sf"/>
</dbReference>
<evidence type="ECO:0000256" key="4">
    <source>
        <dbReference type="ARBA" id="ARBA00022989"/>
    </source>
</evidence>
<keyword evidence="5 11" id="KW-0472">Membrane</keyword>
<dbReference type="Pfam" id="PF01391">
    <property type="entry name" value="Collagen"/>
    <property type="match status" value="2"/>
</dbReference>
<evidence type="ECO:0000256" key="9">
    <source>
        <dbReference type="PROSITE-ProRule" id="PRU00196"/>
    </source>
</evidence>
<keyword evidence="3" id="KW-0735">Signal-anchor</keyword>
<evidence type="ECO:0000313" key="13">
    <source>
        <dbReference type="Proteomes" id="UP000515145"/>
    </source>
</evidence>
<keyword evidence="7 14" id="KW-0675">Receptor</keyword>
<dbReference type="GeneID" id="114426774"/>
<feature type="region of interest" description="Disordered" evidence="10">
    <location>
        <begin position="154"/>
        <end position="288"/>
    </location>
</feature>
<dbReference type="Proteomes" id="UP000515145">
    <property type="component" value="Chromosome 21"/>
</dbReference>
<feature type="compositionally biased region" description="Low complexity" evidence="10">
    <location>
        <begin position="264"/>
        <end position="273"/>
    </location>
</feature>
<reference evidence="14 15" key="1">
    <citation type="submission" date="2025-04" db="UniProtKB">
        <authorList>
            <consortium name="RefSeq"/>
        </authorList>
    </citation>
    <scope>IDENTIFICATION</scope>
</reference>
<dbReference type="InterPro" id="IPR001190">
    <property type="entry name" value="SRCR"/>
</dbReference>
<evidence type="ECO:0000256" key="2">
    <source>
        <dbReference type="ARBA" id="ARBA00022692"/>
    </source>
</evidence>
<feature type="transmembrane region" description="Helical" evidence="11">
    <location>
        <begin position="48"/>
        <end position="69"/>
    </location>
</feature>
<evidence type="ECO:0000256" key="5">
    <source>
        <dbReference type="ARBA" id="ARBA00023136"/>
    </source>
</evidence>
<dbReference type="PROSITE" id="PS50287">
    <property type="entry name" value="SRCR_2"/>
    <property type="match status" value="1"/>
</dbReference>
<dbReference type="RefSeq" id="XP_028250211.1">
    <property type="nucleotide sequence ID" value="XM_028394410.1"/>
</dbReference>
<dbReference type="PROSITE" id="PS00420">
    <property type="entry name" value="SRCR_1"/>
    <property type="match status" value="1"/>
</dbReference>
<dbReference type="AlphaFoldDB" id="A0A6P7H7E3"/>
<dbReference type="RefSeq" id="XP_028250203.1">
    <property type="nucleotide sequence ID" value="XM_028394402.1"/>
</dbReference>
<dbReference type="OrthoDB" id="10037288at2759"/>
<keyword evidence="6 9" id="KW-1015">Disulfide bond</keyword>
<protein>
    <submittedName>
        <fullName evidence="14">Macrophage receptor MARCO isoform X1</fullName>
    </submittedName>
    <submittedName>
        <fullName evidence="15">Macrophage receptor MARCO-like isoform X1</fullName>
    </submittedName>
</protein>
<dbReference type="InterPro" id="IPR008160">
    <property type="entry name" value="Collagen"/>
</dbReference>
<evidence type="ECO:0000256" key="7">
    <source>
        <dbReference type="ARBA" id="ARBA00023170"/>
    </source>
</evidence>
<proteinExistence type="predicted"/>
<evidence type="ECO:0000313" key="15">
    <source>
        <dbReference type="RefSeq" id="XP_028250211.1"/>
    </source>
</evidence>
<feature type="domain" description="SRCR" evidence="12">
    <location>
        <begin position="294"/>
        <end position="389"/>
    </location>
</feature>
<evidence type="ECO:0000256" key="11">
    <source>
        <dbReference type="SAM" id="Phobius"/>
    </source>
</evidence>
<keyword evidence="13" id="KW-1185">Reference proteome</keyword>
<feature type="disulfide bond" evidence="9">
    <location>
        <begin position="358"/>
        <end position="368"/>
    </location>
</feature>
<dbReference type="PANTHER" id="PTHR48071:SF18">
    <property type="entry name" value="DELETED IN MALIGNANT BRAIN TUMORS 1 PROTEIN-RELATED"/>
    <property type="match status" value="1"/>
</dbReference>
<evidence type="ECO:0000256" key="8">
    <source>
        <dbReference type="ARBA" id="ARBA00023180"/>
    </source>
</evidence>
<keyword evidence="4 11" id="KW-1133">Transmembrane helix</keyword>
<sequence>MNMETSMDRMAEPVSYTQTNPLFDMFLSRSDLYNFQPDLKPARPKRQWCLNVIVLYLILQTGLNAFLIYKVFMLQDSLADPRSQKQKSTLISLGDDNLQTLIFNNSEESKTLKGQLGALQSQVNNLCGEDGQLDRLKAGLILLNTSNHNLEDKLKTISLKPGPPGATGPSGERGLKGDSGVSGPKGEMGLKGEPGTAGETGPRGPPGDQVPGPRGEKGEPGGPGPGGDKGDPGFPGLQGTPGVGIPGQKGDHGDVGLPGPPGVKGPSGSNGTAGPPGPPGAKGEKGESGKEMIVRLVPGKNQGRVEVKHNNVWGTICDDSFDRLDGMVICKMLGFTSIVNTFTATSGSGKIWLDELRCTGTETDIFDCPHNEIGVHNCNHDEDVGVQCI</sequence>
<name>A0A6P7H7E3_9TELE</name>
<evidence type="ECO:0000256" key="3">
    <source>
        <dbReference type="ARBA" id="ARBA00022968"/>
    </source>
</evidence>
<dbReference type="Gene3D" id="3.10.250.10">
    <property type="entry name" value="SRCR-like domain"/>
    <property type="match status" value="1"/>
</dbReference>
<evidence type="ECO:0000256" key="6">
    <source>
        <dbReference type="ARBA" id="ARBA00023157"/>
    </source>
</evidence>
<keyword evidence="8" id="KW-0325">Glycoprotein</keyword>
<accession>A0A6P7H7E3</accession>
<dbReference type="SUPFAM" id="SSF56487">
    <property type="entry name" value="SRCR-like"/>
    <property type="match status" value="1"/>
</dbReference>
<evidence type="ECO:0000313" key="14">
    <source>
        <dbReference type="RefSeq" id="XP_028250203.1"/>
    </source>
</evidence>
<evidence type="ECO:0000256" key="10">
    <source>
        <dbReference type="SAM" id="MobiDB-lite"/>
    </source>
</evidence>
<keyword evidence="2 11" id="KW-0812">Transmembrane</keyword>
<comment type="caution">
    <text evidence="9">Lacks conserved residue(s) required for the propagation of feature annotation.</text>
</comment>
<dbReference type="FunFam" id="3.10.250.10:FF:000011">
    <property type="entry name" value="Scavenger receptor class A member 5"/>
    <property type="match status" value="1"/>
</dbReference>
<organism evidence="13 14">
    <name type="scientific">Parambassis ranga</name>
    <name type="common">Indian glassy fish</name>
    <dbReference type="NCBI Taxonomy" id="210632"/>
    <lineage>
        <taxon>Eukaryota</taxon>
        <taxon>Metazoa</taxon>
        <taxon>Chordata</taxon>
        <taxon>Craniata</taxon>
        <taxon>Vertebrata</taxon>
        <taxon>Euteleostomi</taxon>
        <taxon>Actinopterygii</taxon>
        <taxon>Neopterygii</taxon>
        <taxon>Teleostei</taxon>
        <taxon>Neoteleostei</taxon>
        <taxon>Acanthomorphata</taxon>
        <taxon>Ovalentaria</taxon>
        <taxon>Ambassidae</taxon>
        <taxon>Parambassis</taxon>
    </lineage>
</organism>
<gene>
    <name evidence="14" type="primary">marco</name>
    <name evidence="15" type="synonym">LOC114426780</name>
</gene>
<evidence type="ECO:0000259" key="12">
    <source>
        <dbReference type="PROSITE" id="PS50287"/>
    </source>
</evidence>
<dbReference type="Pfam" id="PF00530">
    <property type="entry name" value="SRCR"/>
    <property type="match status" value="1"/>
</dbReference>
<dbReference type="PANTHER" id="PTHR48071">
    <property type="entry name" value="SRCR DOMAIN-CONTAINING PROTEIN"/>
    <property type="match status" value="1"/>
</dbReference>
<dbReference type="SMART" id="SM00202">
    <property type="entry name" value="SR"/>
    <property type="match status" value="1"/>
</dbReference>
<evidence type="ECO:0000256" key="1">
    <source>
        <dbReference type="ARBA" id="ARBA00004606"/>
    </source>
</evidence>
<comment type="subcellular location">
    <subcellularLocation>
        <location evidence="1">Membrane</location>
        <topology evidence="1">Single-pass type II membrane protein</topology>
    </subcellularLocation>
</comment>